<gene>
    <name evidence="4" type="ordered locus">MycrhN_5943</name>
</gene>
<feature type="signal peptide" evidence="3">
    <location>
        <begin position="1"/>
        <end position="30"/>
    </location>
</feature>
<feature type="chain" id="PRO_5003514778" evidence="3">
    <location>
        <begin position="31"/>
        <end position="286"/>
    </location>
</feature>
<dbReference type="STRING" id="710685.MycrhN_5943"/>
<dbReference type="OrthoDB" id="4641850at2"/>
<dbReference type="Proteomes" id="UP000005442">
    <property type="component" value="Chromosome"/>
</dbReference>
<evidence type="ECO:0000313" key="4">
    <source>
        <dbReference type="EMBL" id="AEV76405.1"/>
    </source>
</evidence>
<evidence type="ECO:0000313" key="5">
    <source>
        <dbReference type="Proteomes" id="UP000005442"/>
    </source>
</evidence>
<keyword evidence="3" id="KW-0732">Signal</keyword>
<organism evidence="4 5">
    <name type="scientific">Mycolicibacterium rhodesiae (strain NBB3)</name>
    <name type="common">Mycobacterium rhodesiae</name>
    <dbReference type="NCBI Taxonomy" id="710685"/>
    <lineage>
        <taxon>Bacteria</taxon>
        <taxon>Bacillati</taxon>
        <taxon>Actinomycetota</taxon>
        <taxon>Actinomycetes</taxon>
        <taxon>Mycobacteriales</taxon>
        <taxon>Mycobacteriaceae</taxon>
        <taxon>Mycolicibacterium</taxon>
    </lineage>
</organism>
<keyword evidence="2" id="KW-0812">Transmembrane</keyword>
<feature type="compositionally biased region" description="Pro residues" evidence="1">
    <location>
        <begin position="202"/>
        <end position="225"/>
    </location>
</feature>
<dbReference type="RefSeq" id="WP_014214142.1">
    <property type="nucleotide sequence ID" value="NC_016604.1"/>
</dbReference>
<keyword evidence="2" id="KW-1133">Transmembrane helix</keyword>
<dbReference type="HOGENOM" id="CLU_972610_0_0_11"/>
<sequence length="286" mass="28978">MARFNHRMAAGVGVLAALLLLGAPTTVAVAHPGGSHSDRGDNSDRGNDRSNGRGGFGRDDNYRGSNNGSRKPDGADDRQVGVAPGIIDSPQSRVGSGRAGVADAEEPAPSTAARSAVPEQSQARVSAADPGDARLSSSEGSDAPSSASAPNVFGGVGAPSQSGSDTAGAPSARFESPRVTVGNGREPVIERRGPEPQWQAPVLPPVPAAPPPALPPPAAPAPPLPARVDRAPEAPVLTQQLGLAPARDWSNPLWGLAGLLLIPVAGAVLGYRQARAAHAAERLRRT</sequence>
<keyword evidence="5" id="KW-1185">Reference proteome</keyword>
<keyword evidence="2" id="KW-0472">Membrane</keyword>
<feature type="region of interest" description="Disordered" evidence="1">
    <location>
        <begin position="30"/>
        <end position="228"/>
    </location>
</feature>
<evidence type="ECO:0000256" key="1">
    <source>
        <dbReference type="SAM" id="MobiDB-lite"/>
    </source>
</evidence>
<evidence type="ECO:0000256" key="3">
    <source>
        <dbReference type="SAM" id="SignalP"/>
    </source>
</evidence>
<feature type="compositionally biased region" description="Low complexity" evidence="1">
    <location>
        <begin position="136"/>
        <end position="149"/>
    </location>
</feature>
<reference evidence="4 5" key="1">
    <citation type="submission" date="2011-12" db="EMBL/GenBank/DDBJ databases">
        <title>Complete sequence of Mycobacterium rhodesiae NBB3.</title>
        <authorList>
            <consortium name="US DOE Joint Genome Institute"/>
            <person name="Lucas S."/>
            <person name="Han J."/>
            <person name="Lapidus A."/>
            <person name="Cheng J.-F."/>
            <person name="Goodwin L."/>
            <person name="Pitluck S."/>
            <person name="Peters L."/>
            <person name="Mikhailova N."/>
            <person name="Gu W."/>
            <person name="Detter J.C."/>
            <person name="Han C."/>
            <person name="Tapia R."/>
            <person name="Land M."/>
            <person name="Hauser L."/>
            <person name="Kyrpides N."/>
            <person name="Ivanova N."/>
            <person name="Pagani I."/>
            <person name="Mattes T."/>
            <person name="Holmes A."/>
            <person name="Rutledge P."/>
            <person name="Paulsen I."/>
            <person name="Coleman N."/>
            <person name="Woyke T."/>
        </authorList>
    </citation>
    <scope>NUCLEOTIDE SEQUENCE [LARGE SCALE GENOMIC DNA]</scope>
    <source>
        <strain evidence="4 5">NBB3</strain>
    </source>
</reference>
<feature type="compositionally biased region" description="Basic and acidic residues" evidence="1">
    <location>
        <begin position="36"/>
        <end position="62"/>
    </location>
</feature>
<feature type="transmembrane region" description="Helical" evidence="2">
    <location>
        <begin position="253"/>
        <end position="271"/>
    </location>
</feature>
<protein>
    <submittedName>
        <fullName evidence="4">Uncharacterized protein</fullName>
    </submittedName>
</protein>
<proteinExistence type="predicted"/>
<dbReference type="AlphaFoldDB" id="G8RQD9"/>
<feature type="compositionally biased region" description="Basic and acidic residues" evidence="1">
    <location>
        <begin position="70"/>
        <end position="79"/>
    </location>
</feature>
<dbReference type="EMBL" id="CP003169">
    <property type="protein sequence ID" value="AEV76405.1"/>
    <property type="molecule type" value="Genomic_DNA"/>
</dbReference>
<dbReference type="PATRIC" id="fig|710685.3.peg.5969"/>
<dbReference type="KEGG" id="mrh:MycrhN_5943"/>
<accession>G8RQD9</accession>
<evidence type="ECO:0000256" key="2">
    <source>
        <dbReference type="SAM" id="Phobius"/>
    </source>
</evidence>
<dbReference type="eggNOG" id="ENOG5031SK6">
    <property type="taxonomic scope" value="Bacteria"/>
</dbReference>
<name>G8RQD9_MYCRN</name>